<comment type="caution">
    <text evidence="2">The sequence shown here is derived from an EMBL/GenBank/DDBJ whole genome shotgun (WGS) entry which is preliminary data.</text>
</comment>
<dbReference type="Proteomes" id="UP000663854">
    <property type="component" value="Unassembled WGS sequence"/>
</dbReference>
<dbReference type="SUPFAM" id="SSF56300">
    <property type="entry name" value="Metallo-dependent phosphatases"/>
    <property type="match status" value="1"/>
</dbReference>
<keyword evidence="3" id="KW-1185">Reference proteome</keyword>
<accession>A0A816EBW8</accession>
<gene>
    <name evidence="2" type="ORF">JXQ802_LOCUS54141</name>
    <name evidence="1" type="ORF">PYM288_LOCUS37721</name>
</gene>
<evidence type="ECO:0000313" key="3">
    <source>
        <dbReference type="Proteomes" id="UP000663870"/>
    </source>
</evidence>
<organism evidence="2 3">
    <name type="scientific">Rotaria sordida</name>
    <dbReference type="NCBI Taxonomy" id="392033"/>
    <lineage>
        <taxon>Eukaryota</taxon>
        <taxon>Metazoa</taxon>
        <taxon>Spiralia</taxon>
        <taxon>Gnathifera</taxon>
        <taxon>Rotifera</taxon>
        <taxon>Eurotatoria</taxon>
        <taxon>Bdelloidea</taxon>
        <taxon>Philodinida</taxon>
        <taxon>Philodinidae</taxon>
        <taxon>Rotaria</taxon>
    </lineage>
</organism>
<dbReference type="EMBL" id="CAJNOL010010143">
    <property type="protein sequence ID" value="CAF1647805.1"/>
    <property type="molecule type" value="Genomic_DNA"/>
</dbReference>
<dbReference type="EMBL" id="CAJNOH010008456">
    <property type="protein sequence ID" value="CAF1480151.1"/>
    <property type="molecule type" value="Genomic_DNA"/>
</dbReference>
<dbReference type="Proteomes" id="UP000663870">
    <property type="component" value="Unassembled WGS sequence"/>
</dbReference>
<evidence type="ECO:0000313" key="2">
    <source>
        <dbReference type="EMBL" id="CAF1647805.1"/>
    </source>
</evidence>
<evidence type="ECO:0000313" key="1">
    <source>
        <dbReference type="EMBL" id="CAF1480151.1"/>
    </source>
</evidence>
<dbReference type="InterPro" id="IPR029052">
    <property type="entry name" value="Metallo-depent_PP-like"/>
</dbReference>
<name>A0A816EBW8_9BILA</name>
<sequence length="41" mass="4364">VQLSGRLLTVFSSSHYCGGTNEAATVLVDSAKLRLIRLDTA</sequence>
<dbReference type="AlphaFoldDB" id="A0A816EBW8"/>
<protein>
    <submittedName>
        <fullName evidence="2">Uncharacterized protein</fullName>
    </submittedName>
</protein>
<proteinExistence type="predicted"/>
<reference evidence="2" key="1">
    <citation type="submission" date="2021-02" db="EMBL/GenBank/DDBJ databases">
        <authorList>
            <person name="Nowell W R."/>
        </authorList>
    </citation>
    <scope>NUCLEOTIDE SEQUENCE</scope>
</reference>
<feature type="non-terminal residue" evidence="2">
    <location>
        <position position="1"/>
    </location>
</feature>